<dbReference type="NCBIfam" id="TIGR00682">
    <property type="entry name" value="lpxK"/>
    <property type="match status" value="1"/>
</dbReference>
<evidence type="ECO:0000256" key="9">
    <source>
        <dbReference type="ARBA" id="ARBA00022777"/>
    </source>
</evidence>
<evidence type="ECO:0000256" key="4">
    <source>
        <dbReference type="ARBA" id="ARBA00016436"/>
    </source>
</evidence>
<evidence type="ECO:0000313" key="17">
    <source>
        <dbReference type="EMBL" id="SUU96956.1"/>
    </source>
</evidence>
<dbReference type="EMBL" id="UGHK01000002">
    <property type="protein sequence ID" value="STO71964.1"/>
    <property type="molecule type" value="Genomic_DNA"/>
</dbReference>
<dbReference type="InterPro" id="IPR027417">
    <property type="entry name" value="P-loop_NTPase"/>
</dbReference>
<keyword evidence="6 13" id="KW-0441">Lipid A biosynthesis</keyword>
<keyword evidence="10 13" id="KW-0067">ATP-binding</keyword>
<comment type="catalytic activity">
    <reaction evidence="13">
        <text>a lipid A disaccharide + ATP = a lipid IVA + ADP + H(+)</text>
        <dbReference type="Rhea" id="RHEA:67840"/>
        <dbReference type="ChEBI" id="CHEBI:15378"/>
        <dbReference type="ChEBI" id="CHEBI:30616"/>
        <dbReference type="ChEBI" id="CHEBI:176343"/>
        <dbReference type="ChEBI" id="CHEBI:176425"/>
        <dbReference type="ChEBI" id="CHEBI:456216"/>
        <dbReference type="EC" id="2.7.1.130"/>
    </reaction>
</comment>
<reference evidence="15 20" key="2">
    <citation type="submission" date="2018-11" db="EMBL/GenBank/DDBJ databases">
        <title>Sequencing Av. paragallinarum serogroups.</title>
        <authorList>
            <person name="Hellmuth J.E."/>
            <person name="Boucher C.E."/>
            <person name="Cason E.D."/>
        </authorList>
    </citation>
    <scope>NUCLEOTIDE SEQUENCE [LARGE SCALE GENOMIC DNA]</scope>
    <source>
        <strain evidence="15 20">SA-3</strain>
    </source>
</reference>
<dbReference type="Proteomes" id="UP000294229">
    <property type="component" value="Unassembled WGS sequence"/>
</dbReference>
<keyword evidence="7 13" id="KW-0808">Transferase</keyword>
<evidence type="ECO:0000313" key="20">
    <source>
        <dbReference type="Proteomes" id="UP000294229"/>
    </source>
</evidence>
<evidence type="ECO:0000256" key="10">
    <source>
        <dbReference type="ARBA" id="ARBA00022840"/>
    </source>
</evidence>
<evidence type="ECO:0000313" key="15">
    <source>
        <dbReference type="EMBL" id="RZN59803.1"/>
    </source>
</evidence>
<evidence type="ECO:0000256" key="3">
    <source>
        <dbReference type="ARBA" id="ARBA00012071"/>
    </source>
</evidence>
<keyword evidence="9 13" id="KW-0418">Kinase</keyword>
<feature type="transmembrane region" description="Helical" evidence="14">
    <location>
        <begin position="12"/>
        <end position="29"/>
    </location>
</feature>
<dbReference type="HAMAP" id="MF_00409">
    <property type="entry name" value="LpxK"/>
    <property type="match status" value="1"/>
</dbReference>
<evidence type="ECO:0000256" key="1">
    <source>
        <dbReference type="ARBA" id="ARBA00002274"/>
    </source>
</evidence>
<dbReference type="GO" id="GO:0005524">
    <property type="term" value="F:ATP binding"/>
    <property type="evidence" value="ECO:0007669"/>
    <property type="project" value="UniProtKB-UniRule"/>
</dbReference>
<keyword evidence="14" id="KW-0472">Membrane</keyword>
<comment type="function">
    <text evidence="1 13">Transfers the gamma-phosphate of ATP to the 4'-position of a tetraacyldisaccharide 1-phosphate intermediate (termed DS-1-P) to form tetraacyldisaccharide 1,4'-bis-phosphate (lipid IVA).</text>
</comment>
<dbReference type="AlphaFoldDB" id="A0A377I9G3"/>
<dbReference type="GO" id="GO:0009029">
    <property type="term" value="F:lipid-A 4'-kinase activity"/>
    <property type="evidence" value="ECO:0007669"/>
    <property type="project" value="UniProtKB-UniRule"/>
</dbReference>
<evidence type="ECO:0000313" key="16">
    <source>
        <dbReference type="EMBL" id="STO71964.1"/>
    </source>
</evidence>
<evidence type="ECO:0000256" key="5">
    <source>
        <dbReference type="ARBA" id="ARBA00022516"/>
    </source>
</evidence>
<keyword evidence="5 13" id="KW-0444">Lipid biosynthesis</keyword>
<dbReference type="UniPathway" id="UPA00359">
    <property type="reaction ID" value="UER00482"/>
</dbReference>
<evidence type="ECO:0000313" key="18">
    <source>
        <dbReference type="Proteomes" id="UP000254465"/>
    </source>
</evidence>
<dbReference type="EMBL" id="RQXS01000018">
    <property type="protein sequence ID" value="RZN59803.1"/>
    <property type="molecule type" value="Genomic_DNA"/>
</dbReference>
<comment type="similarity">
    <text evidence="13">Belongs to the LpxK family.</text>
</comment>
<evidence type="ECO:0000256" key="7">
    <source>
        <dbReference type="ARBA" id="ARBA00022679"/>
    </source>
</evidence>
<dbReference type="GO" id="GO:0009244">
    <property type="term" value="P:lipopolysaccharide core region biosynthetic process"/>
    <property type="evidence" value="ECO:0007669"/>
    <property type="project" value="TreeGrafter"/>
</dbReference>
<dbReference type="PANTHER" id="PTHR42724">
    <property type="entry name" value="TETRAACYLDISACCHARIDE 4'-KINASE"/>
    <property type="match status" value="1"/>
</dbReference>
<evidence type="ECO:0000256" key="8">
    <source>
        <dbReference type="ARBA" id="ARBA00022741"/>
    </source>
</evidence>
<gene>
    <name evidence="13 16" type="primary">lpxK</name>
    <name evidence="15" type="ORF">EIG79_05405</name>
    <name evidence="17" type="ORF">NCTC10926_00312</name>
    <name evidence="16" type="ORF">NCTC11296_01881</name>
</gene>
<evidence type="ECO:0000256" key="14">
    <source>
        <dbReference type="SAM" id="Phobius"/>
    </source>
</evidence>
<dbReference type="InterPro" id="IPR003758">
    <property type="entry name" value="LpxK"/>
</dbReference>
<dbReference type="EMBL" id="UFSW01000001">
    <property type="protein sequence ID" value="SUU96956.1"/>
    <property type="molecule type" value="Genomic_DNA"/>
</dbReference>
<keyword evidence="14" id="KW-1133">Transmembrane helix</keyword>
<feature type="binding site" evidence="13">
    <location>
        <begin position="57"/>
        <end position="64"/>
    </location>
    <ligand>
        <name>ATP</name>
        <dbReference type="ChEBI" id="CHEBI:30616"/>
    </ligand>
</feature>
<keyword evidence="11 13" id="KW-0443">Lipid metabolism</keyword>
<dbReference type="SUPFAM" id="SSF52540">
    <property type="entry name" value="P-loop containing nucleoside triphosphate hydrolases"/>
    <property type="match status" value="1"/>
</dbReference>
<dbReference type="Proteomes" id="UP000254465">
    <property type="component" value="Unassembled WGS sequence"/>
</dbReference>
<keyword evidence="8 13" id="KW-0547">Nucleotide-binding</keyword>
<sequence>MNFWYQSDIKAVLLKGVLSPFALLFWLITKLRKALYQRGILPSYKAPVPVVIVGNLSVGGNGKTPVVIWLVQQLQQQGVKVGVISRGYGSKATHYPRLVAVQDNPIETGDEPLLIAKRTNAPVCISPNRQQAIEHLLKHFPCDVIISDDGLQHYKLQRDKEIVVIDAQRQFGNGCVLPAGPLREPPSRLNSVDWIINNGGATPFSSSVMTLIPKYAIHLQTGETRLLADFAQQRITAVAGIGNPQRFFTMLQGLNIVVAESHAFQDHQAYTLDLFEKFDKNRPLFMTEKDAVKCQVFAQPNWWYVPVDAEIASDESQGFIADLIQRIKENQQNIAL</sequence>
<keyword evidence="14" id="KW-0812">Transmembrane</keyword>
<proteinExistence type="inferred from homology"/>
<evidence type="ECO:0000313" key="19">
    <source>
        <dbReference type="Proteomes" id="UP000254620"/>
    </source>
</evidence>
<dbReference type="Proteomes" id="UP000254620">
    <property type="component" value="Unassembled WGS sequence"/>
</dbReference>
<dbReference type="EC" id="2.7.1.130" evidence="3 13"/>
<name>A0A377I9G3_AVIPA</name>
<reference evidence="18 19" key="1">
    <citation type="submission" date="2018-06" db="EMBL/GenBank/DDBJ databases">
        <authorList>
            <consortium name="Pathogen Informatics"/>
            <person name="Doyle S."/>
        </authorList>
    </citation>
    <scope>NUCLEOTIDE SEQUENCE [LARGE SCALE GENOMIC DNA]</scope>
    <source>
        <strain evidence="17 19">NCTC10926</strain>
        <strain evidence="16 18">NCTC11296</strain>
    </source>
</reference>
<dbReference type="GO" id="GO:0005886">
    <property type="term" value="C:plasma membrane"/>
    <property type="evidence" value="ECO:0007669"/>
    <property type="project" value="TreeGrafter"/>
</dbReference>
<dbReference type="Pfam" id="PF02606">
    <property type="entry name" value="LpxK"/>
    <property type="match status" value="1"/>
</dbReference>
<evidence type="ECO:0000256" key="6">
    <source>
        <dbReference type="ARBA" id="ARBA00022556"/>
    </source>
</evidence>
<organism evidence="16 18">
    <name type="scientific">Avibacterium paragallinarum</name>
    <name type="common">Haemophilus gallinarum</name>
    <dbReference type="NCBI Taxonomy" id="728"/>
    <lineage>
        <taxon>Bacteria</taxon>
        <taxon>Pseudomonadati</taxon>
        <taxon>Pseudomonadota</taxon>
        <taxon>Gammaproteobacteria</taxon>
        <taxon>Pasteurellales</taxon>
        <taxon>Pasteurellaceae</taxon>
        <taxon>Avibacterium</taxon>
    </lineage>
</organism>
<accession>A0A377I9G3</accession>
<comment type="pathway">
    <text evidence="2 13">Glycolipid biosynthesis; lipid IV(A) biosynthesis; lipid IV(A) from (3R)-3-hydroxytetradecanoyl-[acyl-carrier-protein] and UDP-N-acetyl-alpha-D-glucosamine: step 6/6.</text>
</comment>
<evidence type="ECO:0000256" key="13">
    <source>
        <dbReference type="HAMAP-Rule" id="MF_00409"/>
    </source>
</evidence>
<dbReference type="GO" id="GO:0009245">
    <property type="term" value="P:lipid A biosynthetic process"/>
    <property type="evidence" value="ECO:0007669"/>
    <property type="project" value="UniProtKB-UniRule"/>
</dbReference>
<evidence type="ECO:0000256" key="11">
    <source>
        <dbReference type="ARBA" id="ARBA00023098"/>
    </source>
</evidence>
<evidence type="ECO:0000256" key="12">
    <source>
        <dbReference type="ARBA" id="ARBA00029757"/>
    </source>
</evidence>
<protein>
    <recommendedName>
        <fullName evidence="4 13">Tetraacyldisaccharide 4'-kinase</fullName>
        <ecNumber evidence="3 13">2.7.1.130</ecNumber>
    </recommendedName>
    <alternativeName>
        <fullName evidence="12 13">Lipid A 4'-kinase</fullName>
    </alternativeName>
</protein>
<evidence type="ECO:0000256" key="2">
    <source>
        <dbReference type="ARBA" id="ARBA00004870"/>
    </source>
</evidence>
<dbReference type="RefSeq" id="WP_017805721.1">
    <property type="nucleotide sequence ID" value="NZ_PQVK01000208.1"/>
</dbReference>
<dbReference type="PANTHER" id="PTHR42724:SF1">
    <property type="entry name" value="TETRAACYLDISACCHARIDE 4'-KINASE, MITOCHONDRIAL-RELATED"/>
    <property type="match status" value="1"/>
</dbReference>